<dbReference type="InterPro" id="IPR036388">
    <property type="entry name" value="WH-like_DNA-bd_sf"/>
</dbReference>
<sequence length="461" mass="51772">MSEEEVKEVPPKEQEAEEASDEEDDNAADTNDETKKKKKKRKKKKKKKKSGSAGGGGTPLLKPHGRMLGESHFTDYYLKHGQTNPPSIPVSQLFEENPSGSKPYPVGEITEHPLEDNKYRIDSAEKRAHDRLQEDVYSKVRQAAEVHRQVRSYAQSFIKPGIKLTDMCQMLENKNRELIQEDGLRRGIGFPTGCSLNHVAAHYTPNPGDDTVLQYDDVMKVDFGCQIDGRIIDSAWTVSFNPRYDPLLEAVKEATETGIKTAGIDVRLCDVGEAIQEVMESYEVELDGKTYPVQCIRNLNGHSIGPYQIHAGKSVPIVKGGDTTKMEEDEMYAIETFGTTGRGYIVEDMECSHYMKNFHAPHVPLRLPRSKKLLSHINKTFGTLAFCRRWLEREDGGSAAVNGQKGKQEKYMGALKNLCDVGIIQPYPPLVDVKGSYTAQYEHTIMLRPTCKEIVSRGDDY</sequence>
<evidence type="ECO:0000313" key="13">
    <source>
        <dbReference type="Proteomes" id="UP001054902"/>
    </source>
</evidence>
<evidence type="ECO:0000313" key="12">
    <source>
        <dbReference type="EMBL" id="GFH47772.1"/>
    </source>
</evidence>
<dbReference type="GO" id="GO:0004239">
    <property type="term" value="F:initiator methionyl aminopeptidase activity"/>
    <property type="evidence" value="ECO:0007669"/>
    <property type="project" value="UniProtKB-UniRule"/>
</dbReference>
<comment type="similarity">
    <text evidence="8">Belongs to the peptidase M24A family. Methionine aminopeptidase eukaryotic type 2 subfamily.</text>
</comment>
<dbReference type="PANTHER" id="PTHR45777">
    <property type="entry name" value="METHIONINE AMINOPEPTIDASE 2"/>
    <property type="match status" value="1"/>
</dbReference>
<dbReference type="NCBIfam" id="TIGR00501">
    <property type="entry name" value="met_pdase_II"/>
    <property type="match status" value="1"/>
</dbReference>
<evidence type="ECO:0000259" key="11">
    <source>
        <dbReference type="Pfam" id="PF00557"/>
    </source>
</evidence>
<dbReference type="GO" id="GO:0070006">
    <property type="term" value="F:metalloaminopeptidase activity"/>
    <property type="evidence" value="ECO:0007669"/>
    <property type="project" value="UniProtKB-UniRule"/>
</dbReference>
<dbReference type="AlphaFoldDB" id="A0AAD3CKI5"/>
<dbReference type="PRINTS" id="PR00599">
    <property type="entry name" value="MAPEPTIDASE"/>
</dbReference>
<dbReference type="Proteomes" id="UP001054902">
    <property type="component" value="Unassembled WGS sequence"/>
</dbReference>
<dbReference type="InterPro" id="IPR000994">
    <property type="entry name" value="Pept_M24"/>
</dbReference>
<feature type="binding site" evidence="8">
    <location>
        <position position="335"/>
    </location>
    <ligand>
        <name>a divalent metal cation</name>
        <dbReference type="ChEBI" id="CHEBI:60240"/>
        <label>2</label>
        <note>catalytic</note>
    </ligand>
</feature>
<protein>
    <recommendedName>
        <fullName evidence="8">Methionine aminopeptidase 2</fullName>
        <shortName evidence="8">MAP 2</shortName>
        <shortName evidence="8">MetAP 2</shortName>
        <ecNumber evidence="8">3.4.11.18</ecNumber>
    </recommendedName>
    <alternativeName>
        <fullName evidence="8">Peptidase M</fullName>
    </alternativeName>
</protein>
<evidence type="ECO:0000256" key="8">
    <source>
        <dbReference type="HAMAP-Rule" id="MF_03175"/>
    </source>
</evidence>
<gene>
    <name evidence="12" type="ORF">CTEN210_04247</name>
</gene>
<dbReference type="InterPro" id="IPR001714">
    <property type="entry name" value="Pept_M24_MAP"/>
</dbReference>
<dbReference type="GO" id="GO:0006508">
    <property type="term" value="P:proteolysis"/>
    <property type="evidence" value="ECO:0007669"/>
    <property type="project" value="UniProtKB-KW"/>
</dbReference>
<comment type="cofactor">
    <cofactor evidence="3">
        <name>Fe(2+)</name>
        <dbReference type="ChEBI" id="CHEBI:29033"/>
    </cofactor>
</comment>
<evidence type="ECO:0000256" key="10">
    <source>
        <dbReference type="SAM" id="MobiDB-lite"/>
    </source>
</evidence>
<dbReference type="EMBL" id="BLLK01000023">
    <property type="protein sequence ID" value="GFH47772.1"/>
    <property type="molecule type" value="Genomic_DNA"/>
</dbReference>
<keyword evidence="6 8" id="KW-0479">Metal-binding</keyword>
<comment type="catalytic activity">
    <reaction evidence="1 8 9">
        <text>Release of N-terminal amino acids, preferentially methionine, from peptides and arylamides.</text>
        <dbReference type="EC" id="3.4.11.18"/>
    </reaction>
</comment>
<dbReference type="GO" id="GO:0046872">
    <property type="term" value="F:metal ion binding"/>
    <property type="evidence" value="ECO:0007669"/>
    <property type="project" value="UniProtKB-UniRule"/>
</dbReference>
<dbReference type="Gene3D" id="1.10.10.10">
    <property type="entry name" value="Winged helix-like DNA-binding domain superfamily/Winged helix DNA-binding domain"/>
    <property type="match status" value="1"/>
</dbReference>
<feature type="binding site" evidence="8">
    <location>
        <position position="442"/>
    </location>
    <ligand>
        <name>a divalent metal cation</name>
        <dbReference type="ChEBI" id="CHEBI:60240"/>
        <label>1</label>
    </ligand>
</feature>
<evidence type="ECO:0000256" key="3">
    <source>
        <dbReference type="ARBA" id="ARBA00001954"/>
    </source>
</evidence>
<evidence type="ECO:0000256" key="9">
    <source>
        <dbReference type="RuleBase" id="RU003653"/>
    </source>
</evidence>
<evidence type="ECO:0000256" key="7">
    <source>
        <dbReference type="ARBA" id="ARBA00022801"/>
    </source>
</evidence>
<dbReference type="PANTHER" id="PTHR45777:SF2">
    <property type="entry name" value="METHIONINE AMINOPEPTIDASE 2"/>
    <property type="match status" value="1"/>
</dbReference>
<feature type="binding site" evidence="8">
    <location>
        <position position="233"/>
    </location>
    <ligand>
        <name>a divalent metal cation</name>
        <dbReference type="ChEBI" id="CHEBI:60240"/>
        <label>1</label>
    </ligand>
</feature>
<reference evidence="12 13" key="1">
    <citation type="journal article" date="2021" name="Sci. Rep.">
        <title>The genome of the diatom Chaetoceros tenuissimus carries an ancient integrated fragment of an extant virus.</title>
        <authorList>
            <person name="Hongo Y."/>
            <person name="Kimura K."/>
            <person name="Takaki Y."/>
            <person name="Yoshida Y."/>
            <person name="Baba S."/>
            <person name="Kobayashi G."/>
            <person name="Nagasaki K."/>
            <person name="Hano T."/>
            <person name="Tomaru Y."/>
        </authorList>
    </citation>
    <scope>NUCLEOTIDE SEQUENCE [LARGE SCALE GENOMIC DNA]</scope>
    <source>
        <strain evidence="12 13">NIES-3715</strain>
    </source>
</reference>
<name>A0AAD3CKI5_9STRA</name>
<feature type="compositionally biased region" description="Acidic residues" evidence="10">
    <location>
        <begin position="15"/>
        <end position="31"/>
    </location>
</feature>
<feature type="region of interest" description="Disordered" evidence="10">
    <location>
        <begin position="1"/>
        <end position="110"/>
    </location>
</feature>
<evidence type="ECO:0000256" key="6">
    <source>
        <dbReference type="ARBA" id="ARBA00022723"/>
    </source>
</evidence>
<dbReference type="InterPro" id="IPR036005">
    <property type="entry name" value="Creatinase/aminopeptidase-like"/>
</dbReference>
<dbReference type="InterPro" id="IPR018349">
    <property type="entry name" value="Pept_M24A_MAP2_BS"/>
</dbReference>
<comment type="function">
    <text evidence="8 9">Cotranslationally removes the N-terminal methionine from nascent proteins. The N-terminal methionine is often cleaved when the second residue in the primary sequence is small and uncharged (Met-Ala-, Cys, Gly, Pro, Ser, Thr, or Val).</text>
</comment>
<dbReference type="InterPro" id="IPR050247">
    <property type="entry name" value="Met_Aminopeptidase_Type2"/>
</dbReference>
<evidence type="ECO:0000256" key="1">
    <source>
        <dbReference type="ARBA" id="ARBA00000294"/>
    </source>
</evidence>
<feature type="binding site" evidence="8">
    <location>
        <position position="302"/>
    </location>
    <ligand>
        <name>a divalent metal cation</name>
        <dbReference type="ChEBI" id="CHEBI:60240"/>
        <label>2</label>
        <note>catalytic</note>
    </ligand>
</feature>
<dbReference type="SUPFAM" id="SSF46785">
    <property type="entry name" value="Winged helix' DNA-binding domain"/>
    <property type="match status" value="1"/>
</dbReference>
<dbReference type="Gene3D" id="3.90.230.10">
    <property type="entry name" value="Creatinase/methionine aminopeptidase superfamily"/>
    <property type="match status" value="1"/>
</dbReference>
<dbReference type="HAMAP" id="MF_03175">
    <property type="entry name" value="MetAP_2_euk"/>
    <property type="match status" value="1"/>
</dbReference>
<dbReference type="EC" id="3.4.11.18" evidence="8"/>
<feature type="binding site" evidence="8">
    <location>
        <position position="233"/>
    </location>
    <ligand>
        <name>a divalent metal cation</name>
        <dbReference type="ChEBI" id="CHEBI:60240"/>
        <label>2</label>
        <note>catalytic</note>
    </ligand>
</feature>
<feature type="domain" description="Peptidase M24" evidence="11">
    <location>
        <begin position="139"/>
        <end position="338"/>
    </location>
</feature>
<evidence type="ECO:0000256" key="2">
    <source>
        <dbReference type="ARBA" id="ARBA00001936"/>
    </source>
</evidence>
<keyword evidence="13" id="KW-1185">Reference proteome</keyword>
<dbReference type="InterPro" id="IPR002468">
    <property type="entry name" value="Pept_M24A_MAP2"/>
</dbReference>
<feature type="binding site" evidence="8">
    <location>
        <position position="222"/>
    </location>
    <ligand>
        <name>a divalent metal cation</name>
        <dbReference type="ChEBI" id="CHEBI:60240"/>
        <label>1</label>
    </ligand>
</feature>
<keyword evidence="8" id="KW-0963">Cytoplasm</keyword>
<dbReference type="SUPFAM" id="SSF55920">
    <property type="entry name" value="Creatinase/aminopeptidase"/>
    <property type="match status" value="1"/>
</dbReference>
<comment type="caution">
    <text evidence="12">The sequence shown here is derived from an EMBL/GenBank/DDBJ whole genome shotgun (WGS) entry which is preliminary data.</text>
</comment>
<dbReference type="GO" id="GO:0005737">
    <property type="term" value="C:cytoplasm"/>
    <property type="evidence" value="ECO:0007669"/>
    <property type="project" value="UniProtKB-SubCell"/>
</dbReference>
<dbReference type="PROSITE" id="PS01202">
    <property type="entry name" value="MAP_2"/>
    <property type="match status" value="1"/>
</dbReference>
<evidence type="ECO:0000256" key="5">
    <source>
        <dbReference type="ARBA" id="ARBA00022670"/>
    </source>
</evidence>
<feature type="binding site" evidence="8">
    <location>
        <position position="442"/>
    </location>
    <ligand>
        <name>a divalent metal cation</name>
        <dbReference type="ChEBI" id="CHEBI:60240"/>
        <label>2</label>
        <note>catalytic</note>
    </ligand>
</feature>
<dbReference type="InterPro" id="IPR036390">
    <property type="entry name" value="WH_DNA-bd_sf"/>
</dbReference>
<keyword evidence="7 8" id="KW-0378">Hydrolase</keyword>
<organism evidence="12 13">
    <name type="scientific">Chaetoceros tenuissimus</name>
    <dbReference type="NCBI Taxonomy" id="426638"/>
    <lineage>
        <taxon>Eukaryota</taxon>
        <taxon>Sar</taxon>
        <taxon>Stramenopiles</taxon>
        <taxon>Ochrophyta</taxon>
        <taxon>Bacillariophyta</taxon>
        <taxon>Coscinodiscophyceae</taxon>
        <taxon>Chaetocerotophycidae</taxon>
        <taxon>Chaetocerotales</taxon>
        <taxon>Chaetocerotaceae</taxon>
        <taxon>Chaetoceros</taxon>
    </lineage>
</organism>
<feature type="binding site" evidence="8">
    <location>
        <position position="202"/>
    </location>
    <ligand>
        <name>substrate</name>
    </ligand>
</feature>
<dbReference type="CDD" id="cd01088">
    <property type="entry name" value="MetAP2"/>
    <property type="match status" value="1"/>
</dbReference>
<comment type="subcellular location">
    <subcellularLocation>
        <location evidence="8">Cytoplasm</location>
    </subcellularLocation>
</comment>
<accession>A0AAD3CKI5</accession>
<proteinExistence type="inferred from homology"/>
<keyword evidence="4 8" id="KW-0031">Aminopeptidase</keyword>
<dbReference type="Pfam" id="PF00557">
    <property type="entry name" value="Peptidase_M24"/>
    <property type="match status" value="1"/>
</dbReference>
<feature type="compositionally biased region" description="Basic residues" evidence="10">
    <location>
        <begin position="36"/>
        <end position="50"/>
    </location>
</feature>
<comment type="cofactor">
    <cofactor evidence="8">
        <name>Co(2+)</name>
        <dbReference type="ChEBI" id="CHEBI:48828"/>
    </cofactor>
    <cofactor evidence="8">
        <name>Zn(2+)</name>
        <dbReference type="ChEBI" id="CHEBI:29105"/>
    </cofactor>
    <cofactor evidence="8">
        <name>Mn(2+)</name>
        <dbReference type="ChEBI" id="CHEBI:29035"/>
    </cofactor>
    <cofactor evidence="8">
        <name>Fe(2+)</name>
        <dbReference type="ChEBI" id="CHEBI:29033"/>
    </cofactor>
    <text evidence="8">Binds 2 divalent metal cations per subunit. Has a high-affinity and a low affinity metal-binding site. The true nature of the physiological cofactor is under debate. The enzyme is active with cobalt, zinc, manganese or divalent iron ions. Most likely, methionine aminopeptidases function as mononuclear Fe(2+)-metalloproteases under physiological conditions, and the catalytically relevant metal-binding site has been assigned to the histidine-containing high-affinity site.</text>
</comment>
<keyword evidence="5 8" id="KW-0645">Protease</keyword>
<evidence type="ECO:0000256" key="4">
    <source>
        <dbReference type="ARBA" id="ARBA00022438"/>
    </source>
</evidence>
<feature type="binding site" evidence="8">
    <location>
        <position position="310"/>
    </location>
    <ligand>
        <name>substrate</name>
    </ligand>
</feature>
<comment type="cofactor">
    <cofactor evidence="2">
        <name>Mn(2+)</name>
        <dbReference type="ChEBI" id="CHEBI:29035"/>
    </cofactor>
</comment>